<dbReference type="SMART" id="SM00494">
    <property type="entry name" value="ChtBD2"/>
    <property type="match status" value="2"/>
</dbReference>
<evidence type="ECO:0000259" key="1">
    <source>
        <dbReference type="PROSITE" id="PS50940"/>
    </source>
</evidence>
<dbReference type="Gene3D" id="2.170.140.10">
    <property type="entry name" value="Chitin binding domain"/>
    <property type="match status" value="2"/>
</dbReference>
<feature type="domain" description="Chitin-binding type-2" evidence="1">
    <location>
        <begin position="67"/>
        <end position="126"/>
    </location>
</feature>
<evidence type="ECO:0000313" key="3">
    <source>
        <dbReference type="Proteomes" id="UP001292094"/>
    </source>
</evidence>
<protein>
    <recommendedName>
        <fullName evidence="1">Chitin-binding type-2 domain-containing protein</fullName>
    </recommendedName>
</protein>
<gene>
    <name evidence="2" type="ORF">Pmani_036156</name>
</gene>
<evidence type="ECO:0000313" key="2">
    <source>
        <dbReference type="EMBL" id="KAK4290987.1"/>
    </source>
</evidence>
<keyword evidence="3" id="KW-1185">Reference proteome</keyword>
<dbReference type="SUPFAM" id="SSF57625">
    <property type="entry name" value="Invertebrate chitin-binding proteins"/>
    <property type="match status" value="3"/>
</dbReference>
<dbReference type="InterPro" id="IPR036508">
    <property type="entry name" value="Chitin-bd_dom_sf"/>
</dbReference>
<feature type="domain" description="Chitin-binding type-2" evidence="1">
    <location>
        <begin position="183"/>
        <end position="237"/>
    </location>
</feature>
<dbReference type="GO" id="GO:0005576">
    <property type="term" value="C:extracellular region"/>
    <property type="evidence" value="ECO:0007669"/>
    <property type="project" value="InterPro"/>
</dbReference>
<dbReference type="GO" id="GO:0008061">
    <property type="term" value="F:chitin binding"/>
    <property type="evidence" value="ECO:0007669"/>
    <property type="project" value="InterPro"/>
</dbReference>
<proteinExistence type="predicted"/>
<accession>A0AAE1TMN6</accession>
<dbReference type="Proteomes" id="UP001292094">
    <property type="component" value="Unassembled WGS sequence"/>
</dbReference>
<dbReference type="InterPro" id="IPR002557">
    <property type="entry name" value="Chitin-bd_dom"/>
</dbReference>
<sequence>MASHGQVHVPEFDHVCWEQPNQYVCANCRTLVNCIDGQAFPTTCHDEEYCNVDKEHFGGGVCYSDIPTQCMCQQGDVFKQDYYDPSTFYVCDQVGYSQMHHCPTGYVFDKRVKECRSRSGLPSCQESGMFAMAEDCSRYYACIITTEGWLQHEFKCPKDKGTTLFYNEGTGTCDNPCLWPEPNFECTEEGRFSDPFDCNSFFVCTWDKDASMYRRLRRMCPEGYEWQQTVGSGTGRCVEMVPQQKLQGITDPQLPRENVKRTRS</sequence>
<dbReference type="AlphaFoldDB" id="A0AAE1TMN6"/>
<comment type="caution">
    <text evidence="2">The sequence shown here is derived from an EMBL/GenBank/DDBJ whole genome shotgun (WGS) entry which is preliminary data.</text>
</comment>
<dbReference type="EMBL" id="JAWZYT010005309">
    <property type="protein sequence ID" value="KAK4290987.1"/>
    <property type="molecule type" value="Genomic_DNA"/>
</dbReference>
<reference evidence="2" key="1">
    <citation type="submission" date="2023-11" db="EMBL/GenBank/DDBJ databases">
        <title>Genome assemblies of two species of porcelain crab, Petrolisthes cinctipes and Petrolisthes manimaculis (Anomura: Porcellanidae).</title>
        <authorList>
            <person name="Angst P."/>
        </authorList>
    </citation>
    <scope>NUCLEOTIDE SEQUENCE</scope>
    <source>
        <strain evidence="2">PB745_02</strain>
        <tissue evidence="2">Gill</tissue>
    </source>
</reference>
<organism evidence="2 3">
    <name type="scientific">Petrolisthes manimaculis</name>
    <dbReference type="NCBI Taxonomy" id="1843537"/>
    <lineage>
        <taxon>Eukaryota</taxon>
        <taxon>Metazoa</taxon>
        <taxon>Ecdysozoa</taxon>
        <taxon>Arthropoda</taxon>
        <taxon>Crustacea</taxon>
        <taxon>Multicrustacea</taxon>
        <taxon>Malacostraca</taxon>
        <taxon>Eumalacostraca</taxon>
        <taxon>Eucarida</taxon>
        <taxon>Decapoda</taxon>
        <taxon>Pleocyemata</taxon>
        <taxon>Anomura</taxon>
        <taxon>Galatheoidea</taxon>
        <taxon>Porcellanidae</taxon>
        <taxon>Petrolisthes</taxon>
    </lineage>
</organism>
<dbReference type="Pfam" id="PF01607">
    <property type="entry name" value="CBM_14"/>
    <property type="match status" value="1"/>
</dbReference>
<dbReference type="PROSITE" id="PS50940">
    <property type="entry name" value="CHIT_BIND_II"/>
    <property type="match status" value="2"/>
</dbReference>
<name>A0AAE1TMN6_9EUCA</name>